<comment type="caution">
    <text evidence="7">The sequence shown here is derived from an EMBL/GenBank/DDBJ whole genome shotgun (WGS) entry which is preliminary data.</text>
</comment>
<dbReference type="PANTHER" id="PTHR11953">
    <property type="entry name" value="EXOSOME COMPLEX COMPONENT"/>
    <property type="match status" value="1"/>
</dbReference>
<keyword evidence="3" id="KW-0698">rRNA processing</keyword>
<evidence type="ECO:0000256" key="3">
    <source>
        <dbReference type="ARBA" id="ARBA00022552"/>
    </source>
</evidence>
<evidence type="ECO:0000313" key="7">
    <source>
        <dbReference type="EMBL" id="KAJ4458080.1"/>
    </source>
</evidence>
<keyword evidence="5" id="KW-0539">Nucleus</keyword>
<dbReference type="InterPro" id="IPR001247">
    <property type="entry name" value="ExoRNase_PH_dom1"/>
</dbReference>
<accession>A0ABQ8UFM7</accession>
<comment type="similarity">
    <text evidence="2">Belongs to the RNase PH family.</text>
</comment>
<dbReference type="InterPro" id="IPR027408">
    <property type="entry name" value="PNPase/RNase_PH_dom_sf"/>
</dbReference>
<evidence type="ECO:0000256" key="2">
    <source>
        <dbReference type="ARBA" id="ARBA00006678"/>
    </source>
</evidence>
<evidence type="ECO:0000259" key="6">
    <source>
        <dbReference type="Pfam" id="PF01138"/>
    </source>
</evidence>
<gene>
    <name evidence="7" type="ORF">PAPYR_6352</name>
</gene>
<evidence type="ECO:0000256" key="1">
    <source>
        <dbReference type="ARBA" id="ARBA00004123"/>
    </source>
</evidence>
<keyword evidence="4" id="KW-0271">Exosome</keyword>
<keyword evidence="7" id="KW-0687">Ribonucleoprotein</keyword>
<dbReference type="InterPro" id="IPR050080">
    <property type="entry name" value="RNase_PH"/>
</dbReference>
<sequence>MEIPFRCDLGCLNRADGSARLCIGGTDIMASVTGPAPVPARKESIDKATIEVSLHKKIGGVLDNAETEIEVLLKHTLENCILTKLHPSTLITVTVQLMNVEGPIFGVALNAVTLALLDAGVPLAYTPAAVTVASLAPSEGAPAGMCCWPTKAQAEASPCVAQFVFSNVLPHAAGAPAPAPTTPGEEPANPPVEVVSCHLAGQLCPLESSAPQQAGAAALVQLSEMARESSLGVWRFIREALANKTHSA</sequence>
<dbReference type="GO" id="GO:0005840">
    <property type="term" value="C:ribosome"/>
    <property type="evidence" value="ECO:0007669"/>
    <property type="project" value="UniProtKB-KW"/>
</dbReference>
<evidence type="ECO:0000256" key="4">
    <source>
        <dbReference type="ARBA" id="ARBA00022835"/>
    </source>
</evidence>
<proteinExistence type="inferred from homology"/>
<dbReference type="Proteomes" id="UP001141327">
    <property type="component" value="Unassembled WGS sequence"/>
</dbReference>
<evidence type="ECO:0000256" key="5">
    <source>
        <dbReference type="ARBA" id="ARBA00023242"/>
    </source>
</evidence>
<dbReference type="SUPFAM" id="SSF54211">
    <property type="entry name" value="Ribosomal protein S5 domain 2-like"/>
    <property type="match status" value="1"/>
</dbReference>
<feature type="domain" description="Exoribonuclease phosphorolytic" evidence="6">
    <location>
        <begin position="4"/>
        <end position="122"/>
    </location>
</feature>
<dbReference type="EMBL" id="JAPMOS010000035">
    <property type="protein sequence ID" value="KAJ4458080.1"/>
    <property type="molecule type" value="Genomic_DNA"/>
</dbReference>
<protein>
    <submittedName>
        <fullName evidence="7">Ribosomal protein S5 domain 2-type protein</fullName>
    </submittedName>
</protein>
<evidence type="ECO:0000313" key="8">
    <source>
        <dbReference type="Proteomes" id="UP001141327"/>
    </source>
</evidence>
<dbReference type="Gene3D" id="3.30.230.70">
    <property type="entry name" value="GHMP Kinase, N-terminal domain"/>
    <property type="match status" value="1"/>
</dbReference>
<reference evidence="7" key="1">
    <citation type="journal article" date="2022" name="bioRxiv">
        <title>Genomics of Preaxostyla Flagellates Illuminates Evolutionary Transitions and the Path Towards Mitochondrial Loss.</title>
        <authorList>
            <person name="Novak L.V.F."/>
            <person name="Treitli S.C."/>
            <person name="Pyrih J."/>
            <person name="Halakuc P."/>
            <person name="Pipaliya S.V."/>
            <person name="Vacek V."/>
            <person name="Brzon O."/>
            <person name="Soukal P."/>
            <person name="Eme L."/>
            <person name="Dacks J.B."/>
            <person name="Karnkowska A."/>
            <person name="Elias M."/>
            <person name="Hampl V."/>
        </authorList>
    </citation>
    <scope>NUCLEOTIDE SEQUENCE</scope>
    <source>
        <strain evidence="7">RCP-MX</strain>
    </source>
</reference>
<comment type="subcellular location">
    <subcellularLocation>
        <location evidence="1">Nucleus</location>
    </subcellularLocation>
</comment>
<keyword evidence="7" id="KW-0689">Ribosomal protein</keyword>
<dbReference type="InterPro" id="IPR020568">
    <property type="entry name" value="Ribosomal_Su5_D2-typ_SF"/>
</dbReference>
<keyword evidence="8" id="KW-1185">Reference proteome</keyword>
<dbReference type="PANTHER" id="PTHR11953:SF1">
    <property type="entry name" value="EXOSOME COMPLEX COMPONENT RRP46"/>
    <property type="match status" value="1"/>
</dbReference>
<dbReference type="Pfam" id="PF01138">
    <property type="entry name" value="RNase_PH"/>
    <property type="match status" value="1"/>
</dbReference>
<organism evidence="7 8">
    <name type="scientific">Paratrimastix pyriformis</name>
    <dbReference type="NCBI Taxonomy" id="342808"/>
    <lineage>
        <taxon>Eukaryota</taxon>
        <taxon>Metamonada</taxon>
        <taxon>Preaxostyla</taxon>
        <taxon>Paratrimastigidae</taxon>
        <taxon>Paratrimastix</taxon>
    </lineage>
</organism>
<name>A0ABQ8UFM7_9EUKA</name>